<evidence type="ECO:0000259" key="2">
    <source>
        <dbReference type="SMART" id="SM00481"/>
    </source>
</evidence>
<feature type="signal peptide" evidence="1">
    <location>
        <begin position="1"/>
        <end position="18"/>
    </location>
</feature>
<dbReference type="RefSeq" id="WP_314012813.1">
    <property type="nucleotide sequence ID" value="NZ_JAVTTP010000001.1"/>
</dbReference>
<evidence type="ECO:0000256" key="1">
    <source>
        <dbReference type="SAM" id="SignalP"/>
    </source>
</evidence>
<evidence type="ECO:0000313" key="4">
    <source>
        <dbReference type="Proteomes" id="UP001250656"/>
    </source>
</evidence>
<evidence type="ECO:0000313" key="3">
    <source>
        <dbReference type="EMBL" id="MDT7827754.1"/>
    </source>
</evidence>
<dbReference type="InterPro" id="IPR032165">
    <property type="entry name" value="DUF5001"/>
</dbReference>
<keyword evidence="1" id="KW-0732">Signal</keyword>
<comment type="caution">
    <text evidence="3">The sequence shown here is derived from an EMBL/GenBank/DDBJ whole genome shotgun (WGS) entry which is preliminary data.</text>
</comment>
<keyword evidence="4" id="KW-1185">Reference proteome</keyword>
<protein>
    <submittedName>
        <fullName evidence="3">Sb-PDE family phosphodiesterase</fullName>
    </submittedName>
</protein>
<sequence>MKYAILFLSILLYTAGNAQDHSHMGAQPLTYPNIPGYTTLKTDFHQHTVFSDGNVWPTIRVQEALRENLDAIALTEHLEYQPHAKDIPHPDRNRSFELAKAMDEAEEHGLLVVHGSEITRSEPVGHSNALFISDANQLLHEKPEDAFAAAKEQAAFVFWNHPAWHRQSPKGTPILSDFQKARIKNDELHGIEVINNVEYSEEALKLALEQDLTIMGTSDIHGLIDWNYTEKGNHRPITLVFAREKSIESLREALFAGRTIAVFNDLMVGREEFLAPLLQASIEIIKAEYIENTQIVEIELQNISSSDLLFENAMDYTFYDSSPVFEIPAGKSKILQIKTLEKKDTVTLKLKALGCFTAPQQQPVIEWGVQAK</sequence>
<dbReference type="InterPro" id="IPR016195">
    <property type="entry name" value="Pol/histidinol_Pase-like"/>
</dbReference>
<accession>A0ABU3L3H3</accession>
<organism evidence="3 4">
    <name type="scientific">Pricia mediterranea</name>
    <dbReference type="NCBI Taxonomy" id="3076079"/>
    <lineage>
        <taxon>Bacteria</taxon>
        <taxon>Pseudomonadati</taxon>
        <taxon>Bacteroidota</taxon>
        <taxon>Flavobacteriia</taxon>
        <taxon>Flavobacteriales</taxon>
        <taxon>Flavobacteriaceae</taxon>
        <taxon>Pricia</taxon>
    </lineage>
</organism>
<gene>
    <name evidence="3" type="ORF">RQM65_03625</name>
</gene>
<dbReference type="PANTHER" id="PTHR42924:SF3">
    <property type="entry name" value="POLYMERASE_HISTIDINOL PHOSPHATASE N-TERMINAL DOMAIN-CONTAINING PROTEIN"/>
    <property type="match status" value="1"/>
</dbReference>
<dbReference type="Proteomes" id="UP001250656">
    <property type="component" value="Unassembled WGS sequence"/>
</dbReference>
<reference evidence="3 4" key="1">
    <citation type="submission" date="2023-09" db="EMBL/GenBank/DDBJ databases">
        <title>Novel taxa isolated from Blanes Bay.</title>
        <authorList>
            <person name="Rey-Velasco X."/>
            <person name="Lucena T."/>
        </authorList>
    </citation>
    <scope>NUCLEOTIDE SEQUENCE [LARGE SCALE GENOMIC DNA]</scope>
    <source>
        <strain evidence="3 4">S334</strain>
    </source>
</reference>
<dbReference type="InterPro" id="IPR004013">
    <property type="entry name" value="PHP_dom"/>
</dbReference>
<dbReference type="PANTHER" id="PTHR42924">
    <property type="entry name" value="EXONUCLEASE"/>
    <property type="match status" value="1"/>
</dbReference>
<dbReference type="CDD" id="cd12112">
    <property type="entry name" value="PHP_HisPPase_Chlorobi_like"/>
    <property type="match status" value="1"/>
</dbReference>
<proteinExistence type="predicted"/>
<dbReference type="Gene3D" id="3.20.20.140">
    <property type="entry name" value="Metal-dependent hydrolases"/>
    <property type="match status" value="1"/>
</dbReference>
<dbReference type="SMART" id="SM00481">
    <property type="entry name" value="POLIIIAc"/>
    <property type="match status" value="1"/>
</dbReference>
<dbReference type="SUPFAM" id="SSF89550">
    <property type="entry name" value="PHP domain-like"/>
    <property type="match status" value="1"/>
</dbReference>
<dbReference type="Pfam" id="PF16392">
    <property type="entry name" value="DUF5001"/>
    <property type="match status" value="1"/>
</dbReference>
<dbReference type="InterPro" id="IPR003141">
    <property type="entry name" value="Pol/His_phosphatase_N"/>
</dbReference>
<feature type="domain" description="Polymerase/histidinol phosphatase N-terminal" evidence="2">
    <location>
        <begin position="42"/>
        <end position="122"/>
    </location>
</feature>
<dbReference type="Pfam" id="PF02811">
    <property type="entry name" value="PHP"/>
    <property type="match status" value="1"/>
</dbReference>
<feature type="chain" id="PRO_5045411040" evidence="1">
    <location>
        <begin position="19"/>
        <end position="372"/>
    </location>
</feature>
<dbReference type="InterPro" id="IPR052018">
    <property type="entry name" value="PHP_domain"/>
</dbReference>
<dbReference type="EMBL" id="JAVTTP010000001">
    <property type="protein sequence ID" value="MDT7827754.1"/>
    <property type="molecule type" value="Genomic_DNA"/>
</dbReference>
<name>A0ABU3L3H3_9FLAO</name>